<dbReference type="AlphaFoldDB" id="A0A9Q8Z6Q6"/>
<accession>A0A9Q8Z6Q6</accession>
<proteinExistence type="predicted"/>
<reference evidence="2" key="1">
    <citation type="submission" date="2021-12" db="EMBL/GenBank/DDBJ databases">
        <title>Curvularia clavata genome.</title>
        <authorList>
            <person name="Cao Y."/>
        </authorList>
    </citation>
    <scope>NUCLEOTIDE SEQUENCE</scope>
    <source>
        <strain evidence="2">Yc1106</strain>
    </source>
</reference>
<keyword evidence="3" id="KW-1185">Reference proteome</keyword>
<evidence type="ECO:0000256" key="1">
    <source>
        <dbReference type="SAM" id="MobiDB-lite"/>
    </source>
</evidence>
<dbReference type="EMBL" id="CP089275">
    <property type="protein sequence ID" value="USP75328.1"/>
    <property type="molecule type" value="Genomic_DNA"/>
</dbReference>
<feature type="region of interest" description="Disordered" evidence="1">
    <location>
        <begin position="303"/>
        <end position="322"/>
    </location>
</feature>
<feature type="compositionally biased region" description="Basic and acidic residues" evidence="1">
    <location>
        <begin position="166"/>
        <end position="186"/>
    </location>
</feature>
<organism evidence="2 3">
    <name type="scientific">Curvularia clavata</name>
    <dbReference type="NCBI Taxonomy" id="95742"/>
    <lineage>
        <taxon>Eukaryota</taxon>
        <taxon>Fungi</taxon>
        <taxon>Dikarya</taxon>
        <taxon>Ascomycota</taxon>
        <taxon>Pezizomycotina</taxon>
        <taxon>Dothideomycetes</taxon>
        <taxon>Pleosporomycetidae</taxon>
        <taxon>Pleosporales</taxon>
        <taxon>Pleosporineae</taxon>
        <taxon>Pleosporaceae</taxon>
        <taxon>Curvularia</taxon>
    </lineage>
</organism>
<sequence length="376" mass="42530">MATTNKRRVSPLVAVLLWQTQHIDIFQRDPPSEQLPTSEDWAFRIKVISSATDLCDDVFRDAVRGLVRICFPDGILEQLGQHVVEEHMRNEHASTASMQRMSEVFKSEMADRLIGMLGSYLGTPDQVVSVVRTALRAQDNSSNDTRRDLDNAATEESPPRKKKRSERLEGQKPARLPSRDDNRIDTDEPVTPMEDVASTPNPVQHRCKDRKVSSTWAWNVDSTDFAEGVGTAFPRTADLFAYHALPIVRRKLGPKASRKELRLEIQSMINALPRDEFEHWIYTLEMLQNGDRTMLVRSAPSHTIDSLPRMTPAPGKSKTTPDAVSYGDTIVKQEANEANVQQLQPRMQLLESQQPCGMFQQRLMSSHSQSSVQEQL</sequence>
<gene>
    <name evidence="2" type="ORF">yc1106_02602</name>
</gene>
<dbReference type="VEuPathDB" id="FungiDB:yc1106_02602"/>
<name>A0A9Q8Z6Q6_CURCL</name>
<protein>
    <submittedName>
        <fullName evidence="2">Uncharacterized protein</fullName>
    </submittedName>
</protein>
<evidence type="ECO:0000313" key="3">
    <source>
        <dbReference type="Proteomes" id="UP001056012"/>
    </source>
</evidence>
<dbReference type="Proteomes" id="UP001056012">
    <property type="component" value="Chromosome 2"/>
</dbReference>
<evidence type="ECO:0000313" key="2">
    <source>
        <dbReference type="EMBL" id="USP75328.1"/>
    </source>
</evidence>
<feature type="region of interest" description="Disordered" evidence="1">
    <location>
        <begin position="138"/>
        <end position="208"/>
    </location>
</feature>
<dbReference type="OrthoDB" id="3799856at2759"/>